<dbReference type="Proteomes" id="UP001152607">
    <property type="component" value="Unassembled WGS sequence"/>
</dbReference>
<accession>A0A9W4UG84</accession>
<feature type="region of interest" description="Disordered" evidence="1">
    <location>
        <begin position="1"/>
        <end position="46"/>
    </location>
</feature>
<dbReference type="AlphaFoldDB" id="A0A9W4UG84"/>
<comment type="caution">
    <text evidence="2">The sequence shown here is derived from an EMBL/GenBank/DDBJ whole genome shotgun (WGS) entry which is preliminary data.</text>
</comment>
<organism evidence="2 3">
    <name type="scientific">Periconia digitata</name>
    <dbReference type="NCBI Taxonomy" id="1303443"/>
    <lineage>
        <taxon>Eukaryota</taxon>
        <taxon>Fungi</taxon>
        <taxon>Dikarya</taxon>
        <taxon>Ascomycota</taxon>
        <taxon>Pezizomycotina</taxon>
        <taxon>Dothideomycetes</taxon>
        <taxon>Pleosporomycetidae</taxon>
        <taxon>Pleosporales</taxon>
        <taxon>Massarineae</taxon>
        <taxon>Periconiaceae</taxon>
        <taxon>Periconia</taxon>
    </lineage>
</organism>
<dbReference type="EMBL" id="CAOQHR010000004">
    <property type="protein sequence ID" value="CAI6334316.1"/>
    <property type="molecule type" value="Genomic_DNA"/>
</dbReference>
<dbReference type="OrthoDB" id="2591256at2759"/>
<reference evidence="2" key="1">
    <citation type="submission" date="2023-01" db="EMBL/GenBank/DDBJ databases">
        <authorList>
            <person name="Van Ghelder C."/>
            <person name="Rancurel C."/>
        </authorList>
    </citation>
    <scope>NUCLEOTIDE SEQUENCE</scope>
    <source>
        <strain evidence="2">CNCM I-4278</strain>
    </source>
</reference>
<protein>
    <recommendedName>
        <fullName evidence="4">Glycogen debranching enzyme</fullName>
    </recommendedName>
</protein>
<feature type="compositionally biased region" description="Polar residues" evidence="1">
    <location>
        <begin position="25"/>
        <end position="46"/>
    </location>
</feature>
<feature type="compositionally biased region" description="Polar residues" evidence="1">
    <location>
        <begin position="1"/>
        <end position="12"/>
    </location>
</feature>
<keyword evidence="3" id="KW-1185">Reference proteome</keyword>
<evidence type="ECO:0000256" key="1">
    <source>
        <dbReference type="SAM" id="MobiDB-lite"/>
    </source>
</evidence>
<gene>
    <name evidence="2" type="ORF">PDIGIT_LOCUS7373</name>
</gene>
<evidence type="ECO:0000313" key="3">
    <source>
        <dbReference type="Proteomes" id="UP001152607"/>
    </source>
</evidence>
<sequence>MEEDLSSTSHGETTLDGDIDYHSDFNGNTIQTTSSNDSGEQAPPVQSNATTIYFSSPPYENFFYSDPNIAAHVVVTSPVPGSDLRFVGPRVVVAWPGGNSGACMFFEPKDGKNGSLAVKLINSTVGSPLAPIYNHKDDGYPDVGIEGVLAFNSTAVLSLSILGSVRSIRDFTEGPSLLHPMLQKGIHVEKVGSDGVSISRLWLDNVTTTTLTLVPKGSGNVKIKGKKIILGAGKYLLSACYNYPQLRQLSLDDVLKDKSLLDQRPKESKSLHFLSYQEKMLAGSWRFLTYFGRDDMLSTLILLPALSDTVIEAVIGSVLERINRTDGSACHEETIGDYATFLNLQEGVASTAFRCDYSMVDTDYFVPILMHAYFHGHRAGSERLEALLKTPAGKVDVDNKGLTWGDLFIMLARKIMNETGTFAAIGGQRRHNLIHLKEGHETGQWRDSVYGLGGGRIPFDVNVALAPAALRSIASLAKVFGAVAVGEYARDWSVIADQYARVWEDNTLEFFRVVLPELTARDRLENFVQNNAFYHGPSHSELIDADVSYHALALEGNNDLDTVSVMNTDACCRILFLNGTNQHRLTKYLNATALSVLRPFPAGLMTHVGLVVANPAFSDSKAILQNFTNSAYHGAVVWSWQLVTMLRGLEKQLGRCSAEYGIPDFCNDETVYQNVKAAYNAVWDSLQECDDFLEDEVWSWQYTDGKFVHTPLGSLPPPPGVSGTVESDVVQLWSLTFLALKRDEQLR</sequence>
<evidence type="ECO:0008006" key="4">
    <source>
        <dbReference type="Google" id="ProtNLM"/>
    </source>
</evidence>
<name>A0A9W4UG84_9PLEO</name>
<evidence type="ECO:0000313" key="2">
    <source>
        <dbReference type="EMBL" id="CAI6334316.1"/>
    </source>
</evidence>
<proteinExistence type="predicted"/>